<dbReference type="InterPro" id="IPR023028">
    <property type="entry name" value="Mannitol_1_phos_5_DH"/>
</dbReference>
<evidence type="ECO:0000256" key="7">
    <source>
        <dbReference type="HAMAP-Rule" id="MF_00196"/>
    </source>
</evidence>
<evidence type="ECO:0000256" key="3">
    <source>
        <dbReference type="ARBA" id="ARBA00016219"/>
    </source>
</evidence>
<feature type="domain" description="Mannitol dehydrogenase N-terminal" evidence="8">
    <location>
        <begin position="1"/>
        <end position="193"/>
    </location>
</feature>
<dbReference type="Pfam" id="PF01232">
    <property type="entry name" value="Mannitol_dh"/>
    <property type="match status" value="1"/>
</dbReference>
<dbReference type="InterPro" id="IPR013131">
    <property type="entry name" value="Mannitol_DH_N"/>
</dbReference>
<dbReference type="InterPro" id="IPR008927">
    <property type="entry name" value="6-PGluconate_DH-like_C_sf"/>
</dbReference>
<keyword evidence="4 7" id="KW-0560">Oxidoreductase</keyword>
<dbReference type="InterPro" id="IPR036291">
    <property type="entry name" value="NAD(P)-bd_dom_sf"/>
</dbReference>
<gene>
    <name evidence="7" type="primary">mtlD</name>
    <name evidence="10" type="ORF">ACFQZV_12595</name>
</gene>
<dbReference type="PANTHER" id="PTHR30524">
    <property type="entry name" value="MANNITOL-1-PHOSPHATE 5-DEHYDROGENASE"/>
    <property type="match status" value="1"/>
</dbReference>
<dbReference type="NCBIfam" id="NF002652">
    <property type="entry name" value="PRK02318.2-5"/>
    <property type="match status" value="1"/>
</dbReference>
<evidence type="ECO:0000256" key="2">
    <source>
        <dbReference type="ARBA" id="ARBA00012939"/>
    </source>
</evidence>
<dbReference type="InterPro" id="IPR000669">
    <property type="entry name" value="Mannitol_DH"/>
</dbReference>
<evidence type="ECO:0000313" key="11">
    <source>
        <dbReference type="Proteomes" id="UP001597042"/>
    </source>
</evidence>
<name>A0ABW2ZTY8_9MICO</name>
<keyword evidence="11" id="KW-1185">Reference proteome</keyword>
<dbReference type="Gene3D" id="1.10.1040.10">
    <property type="entry name" value="N-(1-d-carboxylethyl)-l-norvaline Dehydrogenase, domain 2"/>
    <property type="match status" value="1"/>
</dbReference>
<dbReference type="EC" id="1.1.1.17" evidence="2 7"/>
<dbReference type="RefSeq" id="WP_378753457.1">
    <property type="nucleotide sequence ID" value="NZ_JBHSSV010000016.1"/>
</dbReference>
<dbReference type="EMBL" id="JBHTIM010000001">
    <property type="protein sequence ID" value="MFD0782133.1"/>
    <property type="molecule type" value="Genomic_DNA"/>
</dbReference>
<evidence type="ECO:0000313" key="10">
    <source>
        <dbReference type="EMBL" id="MFD0782133.1"/>
    </source>
</evidence>
<dbReference type="HAMAP" id="MF_00196">
    <property type="entry name" value="Mannitol_dehydrog"/>
    <property type="match status" value="1"/>
</dbReference>
<evidence type="ECO:0000256" key="4">
    <source>
        <dbReference type="ARBA" id="ARBA00023002"/>
    </source>
</evidence>
<comment type="catalytic activity">
    <reaction evidence="6 7">
        <text>D-mannitol 1-phosphate + NAD(+) = beta-D-fructose 6-phosphate + NADH + H(+)</text>
        <dbReference type="Rhea" id="RHEA:19661"/>
        <dbReference type="ChEBI" id="CHEBI:15378"/>
        <dbReference type="ChEBI" id="CHEBI:57540"/>
        <dbReference type="ChEBI" id="CHEBI:57634"/>
        <dbReference type="ChEBI" id="CHEBI:57945"/>
        <dbReference type="ChEBI" id="CHEBI:61381"/>
        <dbReference type="EC" id="1.1.1.17"/>
    </reaction>
</comment>
<accession>A0ABW2ZTY8</accession>
<comment type="similarity">
    <text evidence="1 7">Belongs to the mannitol dehydrogenase family.</text>
</comment>
<dbReference type="PRINTS" id="PR00084">
    <property type="entry name" value="MTLDHDRGNASE"/>
</dbReference>
<feature type="domain" description="Mannitol dehydrogenase C-terminal" evidence="9">
    <location>
        <begin position="201"/>
        <end position="343"/>
    </location>
</feature>
<evidence type="ECO:0000256" key="1">
    <source>
        <dbReference type="ARBA" id="ARBA00006541"/>
    </source>
</evidence>
<feature type="binding site" evidence="7">
    <location>
        <begin position="3"/>
        <end position="14"/>
    </location>
    <ligand>
        <name>NAD(+)</name>
        <dbReference type="ChEBI" id="CHEBI:57540"/>
    </ligand>
</feature>
<evidence type="ECO:0000259" key="8">
    <source>
        <dbReference type="Pfam" id="PF01232"/>
    </source>
</evidence>
<comment type="caution">
    <text evidence="10">The sequence shown here is derived from an EMBL/GenBank/DDBJ whole genome shotgun (WGS) entry which is preliminary data.</text>
</comment>
<organism evidence="10 11">
    <name type="scientific">Microbacterium koreense</name>
    <dbReference type="NCBI Taxonomy" id="323761"/>
    <lineage>
        <taxon>Bacteria</taxon>
        <taxon>Bacillati</taxon>
        <taxon>Actinomycetota</taxon>
        <taxon>Actinomycetes</taxon>
        <taxon>Micrococcales</taxon>
        <taxon>Microbacteriaceae</taxon>
        <taxon>Microbacterium</taxon>
    </lineage>
</organism>
<dbReference type="Gene3D" id="3.40.50.720">
    <property type="entry name" value="NAD(P)-binding Rossmann-like Domain"/>
    <property type="match status" value="1"/>
</dbReference>
<dbReference type="SUPFAM" id="SSF51735">
    <property type="entry name" value="NAD(P)-binding Rossmann-fold domains"/>
    <property type="match status" value="1"/>
</dbReference>
<reference evidence="11" key="1">
    <citation type="journal article" date="2019" name="Int. J. Syst. Evol. Microbiol.">
        <title>The Global Catalogue of Microorganisms (GCM) 10K type strain sequencing project: providing services to taxonomists for standard genome sequencing and annotation.</title>
        <authorList>
            <consortium name="The Broad Institute Genomics Platform"/>
            <consortium name="The Broad Institute Genome Sequencing Center for Infectious Disease"/>
            <person name="Wu L."/>
            <person name="Ma J."/>
        </authorList>
    </citation>
    <scope>NUCLEOTIDE SEQUENCE [LARGE SCALE GENOMIC DNA]</scope>
    <source>
        <strain evidence="11">CCUG 50754</strain>
    </source>
</reference>
<evidence type="ECO:0000256" key="6">
    <source>
        <dbReference type="ARBA" id="ARBA00048615"/>
    </source>
</evidence>
<dbReference type="SUPFAM" id="SSF48179">
    <property type="entry name" value="6-phosphogluconate dehydrogenase C-terminal domain-like"/>
    <property type="match status" value="1"/>
</dbReference>
<dbReference type="PANTHER" id="PTHR30524:SF0">
    <property type="entry name" value="ALTRONATE OXIDOREDUCTASE-RELATED"/>
    <property type="match status" value="1"/>
</dbReference>
<sequence>MRAVHFGAGNIGRGFVGLLLHEGGYELTFSDVSSTLVDAINGVKQYTVHEVGDGGTDTVVTGFRAINSAEHPDQVIEAVAGAHVVTTAVGPTILKFVAPLIVSGLALRDPSSPPLQIMACENAINATDLLREDMKTVAGNTWDALEGRAVFANAAVDRIVPAQPEGAGVDVTVEPFFEWAIERPPFGDVPPNIPGAHFVDDLAPYIERKLFTVNTGHATTAYFGAQAGVEKISDALADPAIAAKVDAVLEETSALLVDKHGLDPQTQAEYRATILRRFRNAALPDTVWRVGRQPLRKLSRHERFVGPAAEAADRGLGVDALLGAMGAALVFDDAEDPQAVELQRRIREEDAADFTGSVTGLDPAHPLFARVQDIVEARQAELA</sequence>
<dbReference type="InterPro" id="IPR013328">
    <property type="entry name" value="6PGD_dom2"/>
</dbReference>
<evidence type="ECO:0000259" key="9">
    <source>
        <dbReference type="Pfam" id="PF08125"/>
    </source>
</evidence>
<keyword evidence="5 7" id="KW-0520">NAD</keyword>
<dbReference type="Pfam" id="PF08125">
    <property type="entry name" value="Mannitol_dh_C"/>
    <property type="match status" value="1"/>
</dbReference>
<dbReference type="InterPro" id="IPR013118">
    <property type="entry name" value="Mannitol_DH_C"/>
</dbReference>
<evidence type="ECO:0000256" key="5">
    <source>
        <dbReference type="ARBA" id="ARBA00023027"/>
    </source>
</evidence>
<proteinExistence type="inferred from homology"/>
<dbReference type="Proteomes" id="UP001597042">
    <property type="component" value="Unassembled WGS sequence"/>
</dbReference>
<dbReference type="GO" id="GO:0008926">
    <property type="term" value="F:mannitol-1-phosphate 5-dehydrogenase activity"/>
    <property type="evidence" value="ECO:0007669"/>
    <property type="project" value="UniProtKB-EC"/>
</dbReference>
<protein>
    <recommendedName>
        <fullName evidence="3 7">Mannitol-1-phosphate 5-dehydrogenase</fullName>
        <ecNumber evidence="2 7">1.1.1.17</ecNumber>
    </recommendedName>
</protein>